<accession>A0ABS4TIG3</accession>
<evidence type="ECO:0000313" key="2">
    <source>
        <dbReference type="EMBL" id="MBP2324212.1"/>
    </source>
</evidence>
<name>A0ABS4TIG3_9PSEU</name>
<evidence type="ECO:0000313" key="3">
    <source>
        <dbReference type="Proteomes" id="UP001519332"/>
    </source>
</evidence>
<reference evidence="2 3" key="1">
    <citation type="submission" date="2021-03" db="EMBL/GenBank/DDBJ databases">
        <title>Sequencing the genomes of 1000 actinobacteria strains.</title>
        <authorList>
            <person name="Klenk H.-P."/>
        </authorList>
    </citation>
    <scope>NUCLEOTIDE SEQUENCE [LARGE SCALE GENOMIC DNA]</scope>
    <source>
        <strain evidence="2 3">DSM 46670</strain>
    </source>
</reference>
<gene>
    <name evidence="2" type="ORF">JOF56_004597</name>
</gene>
<keyword evidence="3" id="KW-1185">Reference proteome</keyword>
<comment type="caution">
    <text evidence="2">The sequence shown here is derived from an EMBL/GenBank/DDBJ whole genome shotgun (WGS) entry which is preliminary data.</text>
</comment>
<sequence length="111" mass="11856">MRLKSALLTACTLLTLTPTVAQAAPAQAAAELCQAGNICTYYYLFQEGKNFSRSNSSISGCVDIPESQSYHNAGVPSLKLWKYSNCTGDWVWATAGTVGGASFFSFDAVSR</sequence>
<organism evidence="2 3">
    <name type="scientific">Kibdelosporangium banguiense</name>
    <dbReference type="NCBI Taxonomy" id="1365924"/>
    <lineage>
        <taxon>Bacteria</taxon>
        <taxon>Bacillati</taxon>
        <taxon>Actinomycetota</taxon>
        <taxon>Actinomycetes</taxon>
        <taxon>Pseudonocardiales</taxon>
        <taxon>Pseudonocardiaceae</taxon>
        <taxon>Kibdelosporangium</taxon>
    </lineage>
</organism>
<evidence type="ECO:0000256" key="1">
    <source>
        <dbReference type="SAM" id="SignalP"/>
    </source>
</evidence>
<proteinExistence type="predicted"/>
<feature type="chain" id="PRO_5045049260" description="Peptidase inhibitor family I36" evidence="1">
    <location>
        <begin position="24"/>
        <end position="111"/>
    </location>
</feature>
<feature type="signal peptide" evidence="1">
    <location>
        <begin position="1"/>
        <end position="23"/>
    </location>
</feature>
<protein>
    <recommendedName>
        <fullName evidence="4">Peptidase inhibitor family I36</fullName>
    </recommendedName>
</protein>
<dbReference type="EMBL" id="JAGINW010000001">
    <property type="protein sequence ID" value="MBP2324212.1"/>
    <property type="molecule type" value="Genomic_DNA"/>
</dbReference>
<keyword evidence="1" id="KW-0732">Signal</keyword>
<evidence type="ECO:0008006" key="4">
    <source>
        <dbReference type="Google" id="ProtNLM"/>
    </source>
</evidence>
<dbReference type="Proteomes" id="UP001519332">
    <property type="component" value="Unassembled WGS sequence"/>
</dbReference>